<dbReference type="NCBIfam" id="NF006745">
    <property type="entry name" value="PRK09270.1-4"/>
    <property type="match status" value="1"/>
</dbReference>
<accession>A0A099IBJ2</accession>
<comment type="caution">
    <text evidence="2">The sequence shown here is derived from an EMBL/GenBank/DDBJ whole genome shotgun (WGS) entry which is preliminary data.</text>
</comment>
<organism evidence="2 3">
    <name type="scientific">Clostridium innocuum</name>
    <dbReference type="NCBI Taxonomy" id="1522"/>
    <lineage>
        <taxon>Bacteria</taxon>
        <taxon>Bacillati</taxon>
        <taxon>Bacillota</taxon>
        <taxon>Clostridia</taxon>
        <taxon>Eubacteriales</taxon>
        <taxon>Clostridiaceae</taxon>
        <taxon>Clostridium</taxon>
    </lineage>
</organism>
<evidence type="ECO:0000313" key="3">
    <source>
        <dbReference type="Proteomes" id="UP000030008"/>
    </source>
</evidence>
<evidence type="ECO:0000259" key="1">
    <source>
        <dbReference type="Pfam" id="PF00485"/>
    </source>
</evidence>
<dbReference type="GO" id="GO:0016301">
    <property type="term" value="F:kinase activity"/>
    <property type="evidence" value="ECO:0007669"/>
    <property type="project" value="InterPro"/>
</dbReference>
<evidence type="ECO:0000313" key="2">
    <source>
        <dbReference type="EMBL" id="KGJ54313.1"/>
    </source>
</evidence>
<reference evidence="2 3" key="1">
    <citation type="submission" date="2014-08" db="EMBL/GenBank/DDBJ databases">
        <title>Clostridium innocuum, an unnegligible vancomycin-resistant pathogen causing extra-intestinal infections.</title>
        <authorList>
            <person name="Feng Y."/>
            <person name="Chiu C.-H."/>
        </authorList>
    </citation>
    <scope>NUCLEOTIDE SEQUENCE [LARGE SCALE GENOMIC DNA]</scope>
    <source>
        <strain evidence="2 3">AN88</strain>
    </source>
</reference>
<dbReference type="Proteomes" id="UP000030008">
    <property type="component" value="Unassembled WGS sequence"/>
</dbReference>
<dbReference type="InterPro" id="IPR027417">
    <property type="entry name" value="P-loop_NTPase"/>
</dbReference>
<dbReference type="PANTHER" id="PTHR10285">
    <property type="entry name" value="URIDINE KINASE"/>
    <property type="match status" value="1"/>
</dbReference>
<dbReference type="GO" id="GO:0005524">
    <property type="term" value="F:ATP binding"/>
    <property type="evidence" value="ECO:0007669"/>
    <property type="project" value="InterPro"/>
</dbReference>
<dbReference type="RefSeq" id="WP_044904200.1">
    <property type="nucleotide sequence ID" value="NZ_JQIF01000017.1"/>
</dbReference>
<dbReference type="SUPFAM" id="SSF52540">
    <property type="entry name" value="P-loop containing nucleoside triphosphate hydrolases"/>
    <property type="match status" value="1"/>
</dbReference>
<proteinExistence type="predicted"/>
<name>A0A099IBJ2_CLOIN</name>
<sequence>MGIRMLTINVNGYDIQAKYKEEDIKTVFMPFLQHVIQLQKESGKRLIVFLAAPPATGKSTLAIALCQFARELGCMDMQYAGMDGFHYTNAWLDNHFQDGKKLKELKGAPETFNAEAMYALIKETKGNDTWWPVYDRNLHEPLKHRLHITGSILLVEGNYLLLDEKPYRSLSALCDYCVFIQAEENLLRDRLIDRKSRGGLSKEQAEVFYEKSDRCNVQRVLHNRLNSDEVWKLCTDGGYRLISRSFDESWQTFCE</sequence>
<dbReference type="AlphaFoldDB" id="A0A099IBJ2"/>
<dbReference type="EMBL" id="JQIF01000017">
    <property type="protein sequence ID" value="KGJ54313.1"/>
    <property type="molecule type" value="Genomic_DNA"/>
</dbReference>
<dbReference type="InterPro" id="IPR006083">
    <property type="entry name" value="PRK/URK"/>
</dbReference>
<feature type="domain" description="Phosphoribulokinase/uridine kinase" evidence="1">
    <location>
        <begin position="50"/>
        <end position="198"/>
    </location>
</feature>
<gene>
    <name evidence="2" type="ORF">CIAN88_04010</name>
</gene>
<dbReference type="Gene3D" id="3.40.50.300">
    <property type="entry name" value="P-loop containing nucleotide triphosphate hydrolases"/>
    <property type="match status" value="3"/>
</dbReference>
<protein>
    <submittedName>
        <fullName evidence="2">Fructose transporter</fullName>
    </submittedName>
</protein>
<dbReference type="Pfam" id="PF00485">
    <property type="entry name" value="PRK"/>
    <property type="match status" value="1"/>
</dbReference>